<dbReference type="InterPro" id="IPR005119">
    <property type="entry name" value="LysR_subst-bd"/>
</dbReference>
<evidence type="ECO:0000256" key="4">
    <source>
        <dbReference type="ARBA" id="ARBA00023163"/>
    </source>
</evidence>
<reference evidence="6 7" key="1">
    <citation type="submission" date="2021-12" db="EMBL/GenBank/DDBJ databases">
        <title>Genome seq of p7.</title>
        <authorList>
            <person name="Seo T."/>
        </authorList>
    </citation>
    <scope>NUCLEOTIDE SEQUENCE [LARGE SCALE GENOMIC DNA]</scope>
    <source>
        <strain evidence="6 7">P7</strain>
    </source>
</reference>
<dbReference type="PANTHER" id="PTHR30537">
    <property type="entry name" value="HTH-TYPE TRANSCRIPTIONAL REGULATOR"/>
    <property type="match status" value="1"/>
</dbReference>
<dbReference type="CDD" id="cd08422">
    <property type="entry name" value="PBP2_CrgA_like"/>
    <property type="match status" value="1"/>
</dbReference>
<gene>
    <name evidence="6" type="ORF">LXT12_21465</name>
</gene>
<keyword evidence="7" id="KW-1185">Reference proteome</keyword>
<evidence type="ECO:0000256" key="2">
    <source>
        <dbReference type="ARBA" id="ARBA00023015"/>
    </source>
</evidence>
<sequence length="313" mass="34204">MKIDRLAPLQLFIAAAEAGSFSAAARRLDLGAVQASATIARLERELGVRLFERSTRRLRLTEAGEQWLPHARQLLAAWESGQAALRDAAQGERPLSGRLRVSLPSDLGRQHLWRWMEDFIATEPPAPGGGALRLEVRLSDRVADLVQEPVDYAVRYGEPPDSSLVALPLVPDNRRVLCASPAYLARHGHPQAPEDLRGHDCLRYVLGDSLHARWRFEAADGTATAVEVRGSRIADDGGLVREWAVAGLGLAYKSALDVADDLAAGRLVALLPGWRGEAAPLHWMAVGRHRITPALRRLAAHLRLGCEALARRS</sequence>
<evidence type="ECO:0000313" key="6">
    <source>
        <dbReference type="EMBL" id="MCE4539822.1"/>
    </source>
</evidence>
<dbReference type="Pfam" id="PF03466">
    <property type="entry name" value="LysR_substrate"/>
    <property type="match status" value="1"/>
</dbReference>
<dbReference type="Proteomes" id="UP001201463">
    <property type="component" value="Unassembled WGS sequence"/>
</dbReference>
<dbReference type="InterPro" id="IPR036388">
    <property type="entry name" value="WH-like_DNA-bd_sf"/>
</dbReference>
<dbReference type="PANTHER" id="PTHR30537:SF21">
    <property type="entry name" value="HTH-TYPE TRANSCRIPTIONAL REGULATOR SINR-RELATED"/>
    <property type="match status" value="1"/>
</dbReference>
<keyword evidence="2" id="KW-0805">Transcription regulation</keyword>
<organism evidence="6 7">
    <name type="scientific">Pelomonas caseinilytica</name>
    <dbReference type="NCBI Taxonomy" id="2906763"/>
    <lineage>
        <taxon>Bacteria</taxon>
        <taxon>Pseudomonadati</taxon>
        <taxon>Pseudomonadota</taxon>
        <taxon>Betaproteobacteria</taxon>
        <taxon>Burkholderiales</taxon>
        <taxon>Sphaerotilaceae</taxon>
        <taxon>Roseateles</taxon>
    </lineage>
</organism>
<dbReference type="InterPro" id="IPR000847">
    <property type="entry name" value="LysR_HTH_N"/>
</dbReference>
<dbReference type="Gene3D" id="3.40.190.290">
    <property type="match status" value="1"/>
</dbReference>
<dbReference type="InterPro" id="IPR036390">
    <property type="entry name" value="WH_DNA-bd_sf"/>
</dbReference>
<evidence type="ECO:0000256" key="1">
    <source>
        <dbReference type="ARBA" id="ARBA00009437"/>
    </source>
</evidence>
<evidence type="ECO:0000259" key="5">
    <source>
        <dbReference type="PROSITE" id="PS50931"/>
    </source>
</evidence>
<dbReference type="SUPFAM" id="SSF46785">
    <property type="entry name" value="Winged helix' DNA-binding domain"/>
    <property type="match status" value="1"/>
</dbReference>
<comment type="caution">
    <text evidence="6">The sequence shown here is derived from an EMBL/GenBank/DDBJ whole genome shotgun (WGS) entry which is preliminary data.</text>
</comment>
<protein>
    <submittedName>
        <fullName evidence="6">LysR substrate-binding domain-containing protein</fullName>
    </submittedName>
</protein>
<accession>A0ABS8XG12</accession>
<dbReference type="EMBL" id="JAJTWT010000011">
    <property type="protein sequence ID" value="MCE4539822.1"/>
    <property type="molecule type" value="Genomic_DNA"/>
</dbReference>
<dbReference type="RefSeq" id="WP_233394342.1">
    <property type="nucleotide sequence ID" value="NZ_JAJTWT010000011.1"/>
</dbReference>
<name>A0ABS8XG12_9BURK</name>
<dbReference type="SUPFAM" id="SSF53850">
    <property type="entry name" value="Periplasmic binding protein-like II"/>
    <property type="match status" value="1"/>
</dbReference>
<evidence type="ECO:0000313" key="7">
    <source>
        <dbReference type="Proteomes" id="UP001201463"/>
    </source>
</evidence>
<dbReference type="InterPro" id="IPR058163">
    <property type="entry name" value="LysR-type_TF_proteobact-type"/>
</dbReference>
<proteinExistence type="inferred from homology"/>
<keyword evidence="3" id="KW-0238">DNA-binding</keyword>
<dbReference type="Gene3D" id="1.10.10.10">
    <property type="entry name" value="Winged helix-like DNA-binding domain superfamily/Winged helix DNA-binding domain"/>
    <property type="match status" value="1"/>
</dbReference>
<comment type="similarity">
    <text evidence="1">Belongs to the LysR transcriptional regulatory family.</text>
</comment>
<keyword evidence="4" id="KW-0804">Transcription</keyword>
<feature type="domain" description="HTH lysR-type" evidence="5">
    <location>
        <begin position="1"/>
        <end position="61"/>
    </location>
</feature>
<dbReference type="PROSITE" id="PS50931">
    <property type="entry name" value="HTH_LYSR"/>
    <property type="match status" value="1"/>
</dbReference>
<evidence type="ECO:0000256" key="3">
    <source>
        <dbReference type="ARBA" id="ARBA00023125"/>
    </source>
</evidence>
<dbReference type="Pfam" id="PF00126">
    <property type="entry name" value="HTH_1"/>
    <property type="match status" value="1"/>
</dbReference>